<dbReference type="InterPro" id="IPR014729">
    <property type="entry name" value="Rossmann-like_a/b/a_fold"/>
</dbReference>
<evidence type="ECO:0000256" key="18">
    <source>
        <dbReference type="ARBA" id="ARBA00080570"/>
    </source>
</evidence>
<dbReference type="HAMAP" id="MF_00021">
    <property type="entry name" value="ThiI"/>
    <property type="match status" value="1"/>
</dbReference>
<dbReference type="RefSeq" id="WP_042229995.1">
    <property type="nucleotide sequence ID" value="NZ_CP026520.1"/>
</dbReference>
<comment type="pathway">
    <text evidence="2 19">Cofactor biosynthesis; thiamine diphosphate biosynthesis.</text>
</comment>
<dbReference type="CDD" id="cd11716">
    <property type="entry name" value="THUMP_ThiI"/>
    <property type="match status" value="1"/>
</dbReference>
<dbReference type="InterPro" id="IPR049962">
    <property type="entry name" value="THUMP_ThiI"/>
</dbReference>
<dbReference type="KEGG" id="pchi:PC41400_23010"/>
<dbReference type="InterPro" id="IPR004114">
    <property type="entry name" value="THUMP_dom"/>
</dbReference>
<evidence type="ECO:0000313" key="23">
    <source>
        <dbReference type="Proteomes" id="UP000288943"/>
    </source>
</evidence>
<evidence type="ECO:0000313" key="22">
    <source>
        <dbReference type="EMBL" id="QAV20384.1"/>
    </source>
</evidence>
<comment type="catalytic activity">
    <reaction evidence="10 19">
        <text>[ThiI sulfur-carrier protein]-S-sulfanyl-L-cysteine + a uridine in tRNA + 2 reduced [2Fe-2S]-[ferredoxin] + ATP + H(+) = [ThiI sulfur-carrier protein]-L-cysteine + a 4-thiouridine in tRNA + 2 oxidized [2Fe-2S]-[ferredoxin] + AMP + diphosphate</text>
        <dbReference type="Rhea" id="RHEA:24176"/>
        <dbReference type="Rhea" id="RHEA-COMP:10000"/>
        <dbReference type="Rhea" id="RHEA-COMP:10001"/>
        <dbReference type="Rhea" id="RHEA-COMP:13337"/>
        <dbReference type="Rhea" id="RHEA-COMP:13338"/>
        <dbReference type="Rhea" id="RHEA-COMP:13339"/>
        <dbReference type="Rhea" id="RHEA-COMP:13340"/>
        <dbReference type="ChEBI" id="CHEBI:15378"/>
        <dbReference type="ChEBI" id="CHEBI:29950"/>
        <dbReference type="ChEBI" id="CHEBI:30616"/>
        <dbReference type="ChEBI" id="CHEBI:33019"/>
        <dbReference type="ChEBI" id="CHEBI:33737"/>
        <dbReference type="ChEBI" id="CHEBI:33738"/>
        <dbReference type="ChEBI" id="CHEBI:61963"/>
        <dbReference type="ChEBI" id="CHEBI:65315"/>
        <dbReference type="ChEBI" id="CHEBI:136798"/>
        <dbReference type="ChEBI" id="CHEBI:456215"/>
        <dbReference type="EC" id="2.8.1.4"/>
    </reaction>
</comment>
<dbReference type="UniPathway" id="UPA00060"/>
<dbReference type="SMART" id="SM00981">
    <property type="entry name" value="THUMP"/>
    <property type="match status" value="1"/>
</dbReference>
<dbReference type="PANTHER" id="PTHR43209:SF1">
    <property type="entry name" value="TRNA SULFURTRANSFERASE"/>
    <property type="match status" value="1"/>
</dbReference>
<evidence type="ECO:0000256" key="5">
    <source>
        <dbReference type="ARBA" id="ARBA00022679"/>
    </source>
</evidence>
<evidence type="ECO:0000256" key="7">
    <source>
        <dbReference type="ARBA" id="ARBA00022840"/>
    </source>
</evidence>
<evidence type="ECO:0000256" key="19">
    <source>
        <dbReference type="HAMAP-Rule" id="MF_00021"/>
    </source>
</evidence>
<evidence type="ECO:0000256" key="9">
    <source>
        <dbReference type="ARBA" id="ARBA00022977"/>
    </source>
</evidence>
<dbReference type="GO" id="GO:0002937">
    <property type="term" value="P:tRNA 4-thiouridine biosynthesis"/>
    <property type="evidence" value="ECO:0007669"/>
    <property type="project" value="TreeGrafter"/>
</dbReference>
<feature type="binding site" evidence="19">
    <location>
        <begin position="187"/>
        <end position="188"/>
    </location>
    <ligand>
        <name>ATP</name>
        <dbReference type="ChEBI" id="CHEBI:30616"/>
    </ligand>
</feature>
<evidence type="ECO:0000256" key="2">
    <source>
        <dbReference type="ARBA" id="ARBA00004948"/>
    </source>
</evidence>
<comment type="subcellular location">
    <subcellularLocation>
        <location evidence="1 19">Cytoplasm</location>
    </subcellularLocation>
</comment>
<feature type="binding site" evidence="19">
    <location>
        <position position="292"/>
    </location>
    <ligand>
        <name>ATP</name>
        <dbReference type="ChEBI" id="CHEBI:30616"/>
    </ligand>
</feature>
<dbReference type="Pfam" id="PF02568">
    <property type="entry name" value="ThiI"/>
    <property type="match status" value="1"/>
</dbReference>
<keyword evidence="6 19" id="KW-0547">Nucleotide-binding</keyword>
<evidence type="ECO:0000256" key="10">
    <source>
        <dbReference type="ARBA" id="ARBA00050570"/>
    </source>
</evidence>
<keyword evidence="4 19" id="KW-0820">tRNA-binding</keyword>
<comment type="catalytic activity">
    <reaction evidence="11 19">
        <text>[ThiS sulfur-carrier protein]-C-terminal Gly-Gly-AMP + S-sulfanyl-L-cysteinyl-[cysteine desulfurase] + AH2 = [ThiS sulfur-carrier protein]-C-terminal-Gly-aminoethanethioate + L-cysteinyl-[cysteine desulfurase] + A + AMP + 2 H(+)</text>
        <dbReference type="Rhea" id="RHEA:43340"/>
        <dbReference type="Rhea" id="RHEA-COMP:12157"/>
        <dbReference type="Rhea" id="RHEA-COMP:12158"/>
        <dbReference type="Rhea" id="RHEA-COMP:12910"/>
        <dbReference type="Rhea" id="RHEA-COMP:19908"/>
        <dbReference type="ChEBI" id="CHEBI:13193"/>
        <dbReference type="ChEBI" id="CHEBI:15378"/>
        <dbReference type="ChEBI" id="CHEBI:17499"/>
        <dbReference type="ChEBI" id="CHEBI:29950"/>
        <dbReference type="ChEBI" id="CHEBI:61963"/>
        <dbReference type="ChEBI" id="CHEBI:90618"/>
        <dbReference type="ChEBI" id="CHEBI:232372"/>
        <dbReference type="ChEBI" id="CHEBI:456215"/>
    </reaction>
</comment>
<evidence type="ECO:0000256" key="1">
    <source>
        <dbReference type="ARBA" id="ARBA00004496"/>
    </source>
</evidence>
<keyword evidence="3 19" id="KW-0963">Cytoplasm</keyword>
<dbReference type="NCBIfam" id="TIGR00342">
    <property type="entry name" value="tRNA uracil 4-sulfurtransferase ThiI"/>
    <property type="match status" value="1"/>
</dbReference>
<evidence type="ECO:0000256" key="17">
    <source>
        <dbReference type="ARBA" id="ARBA00077849"/>
    </source>
</evidence>
<dbReference type="OrthoDB" id="9773948at2"/>
<dbReference type="CDD" id="cd01712">
    <property type="entry name" value="PPase_ThiI"/>
    <property type="match status" value="1"/>
</dbReference>
<dbReference type="Gene3D" id="3.40.50.620">
    <property type="entry name" value="HUPs"/>
    <property type="match status" value="1"/>
</dbReference>
<dbReference type="Gene3D" id="3.30.2130.30">
    <property type="match status" value="1"/>
</dbReference>
<organism evidence="22 23">
    <name type="scientific">Paenibacillus chitinolyticus</name>
    <dbReference type="NCBI Taxonomy" id="79263"/>
    <lineage>
        <taxon>Bacteria</taxon>
        <taxon>Bacillati</taxon>
        <taxon>Bacillota</taxon>
        <taxon>Bacilli</taxon>
        <taxon>Bacillales</taxon>
        <taxon>Paenibacillaceae</taxon>
        <taxon>Paenibacillus</taxon>
    </lineage>
</organism>
<dbReference type="SUPFAM" id="SSF52402">
    <property type="entry name" value="Adenine nucleotide alpha hydrolases-like"/>
    <property type="match status" value="1"/>
</dbReference>
<comment type="similarity">
    <text evidence="13 19">Belongs to the ThiI family.</text>
</comment>
<dbReference type="GO" id="GO:0005524">
    <property type="term" value="F:ATP binding"/>
    <property type="evidence" value="ECO:0007669"/>
    <property type="project" value="UniProtKB-UniRule"/>
</dbReference>
<evidence type="ECO:0000256" key="12">
    <source>
        <dbReference type="ARBA" id="ARBA00058382"/>
    </source>
</evidence>
<dbReference type="EC" id="2.8.1.4" evidence="14 19"/>
<protein>
    <recommendedName>
        <fullName evidence="15 19">Probable tRNA sulfurtransferase</fullName>
        <ecNumber evidence="14 19">2.8.1.4</ecNumber>
    </recommendedName>
    <alternativeName>
        <fullName evidence="16 19">Sulfur carrier protein ThiS sulfurtransferase</fullName>
    </alternativeName>
    <alternativeName>
        <fullName evidence="17 19">Thiamine biosynthesis protein ThiI</fullName>
    </alternativeName>
    <alternativeName>
        <fullName evidence="18 19">tRNA 4-thiouridine synthase</fullName>
    </alternativeName>
</protein>
<evidence type="ECO:0000313" key="24">
    <source>
        <dbReference type="Proteomes" id="UP001527202"/>
    </source>
</evidence>
<name>A0A410X191_9BACL</name>
<gene>
    <name evidence="19 21" type="primary">thiI</name>
    <name evidence="21" type="ORF">M5X16_03970</name>
    <name evidence="22" type="ORF">PC41400_23010</name>
</gene>
<dbReference type="Pfam" id="PF22025">
    <property type="entry name" value="ThiI_fer"/>
    <property type="match status" value="1"/>
</dbReference>
<evidence type="ECO:0000256" key="11">
    <source>
        <dbReference type="ARBA" id="ARBA00052330"/>
    </source>
</evidence>
<feature type="binding site" evidence="19">
    <location>
        <begin position="212"/>
        <end position="213"/>
    </location>
    <ligand>
        <name>ATP</name>
        <dbReference type="ChEBI" id="CHEBI:30616"/>
    </ligand>
</feature>
<evidence type="ECO:0000256" key="4">
    <source>
        <dbReference type="ARBA" id="ARBA00022555"/>
    </source>
</evidence>
<feature type="domain" description="THUMP" evidence="20">
    <location>
        <begin position="64"/>
        <end position="169"/>
    </location>
</feature>
<dbReference type="GO" id="GO:0004810">
    <property type="term" value="F:CCA tRNA nucleotidyltransferase activity"/>
    <property type="evidence" value="ECO:0007669"/>
    <property type="project" value="InterPro"/>
</dbReference>
<dbReference type="GO" id="GO:0052837">
    <property type="term" value="P:thiazole biosynthetic process"/>
    <property type="evidence" value="ECO:0007669"/>
    <property type="project" value="TreeGrafter"/>
</dbReference>
<proteinExistence type="inferred from homology"/>
<keyword evidence="24" id="KW-1185">Reference proteome</keyword>
<dbReference type="InterPro" id="IPR049961">
    <property type="entry name" value="ThiI_N"/>
</dbReference>
<evidence type="ECO:0000256" key="13">
    <source>
        <dbReference type="ARBA" id="ARBA00061472"/>
    </source>
</evidence>
<evidence type="ECO:0000259" key="20">
    <source>
        <dbReference type="PROSITE" id="PS51165"/>
    </source>
</evidence>
<dbReference type="EMBL" id="JAMDMJ010000003">
    <property type="protein sequence ID" value="MCY9594931.1"/>
    <property type="molecule type" value="Genomic_DNA"/>
</dbReference>
<dbReference type="GO" id="GO:0009229">
    <property type="term" value="P:thiamine diphosphate biosynthetic process"/>
    <property type="evidence" value="ECO:0007669"/>
    <property type="project" value="UniProtKB-UniRule"/>
</dbReference>
<dbReference type="InterPro" id="IPR003720">
    <property type="entry name" value="tRNA_STrfase"/>
</dbReference>
<reference evidence="21 24" key="2">
    <citation type="submission" date="2022-05" db="EMBL/GenBank/DDBJ databases">
        <title>Genome Sequencing of Bee-Associated Microbes.</title>
        <authorList>
            <person name="Dunlap C."/>
        </authorList>
    </citation>
    <scope>NUCLEOTIDE SEQUENCE [LARGE SCALE GENOMIC DNA]</scope>
    <source>
        <strain evidence="21 24">NRRL B-23120</strain>
    </source>
</reference>
<evidence type="ECO:0000256" key="3">
    <source>
        <dbReference type="ARBA" id="ARBA00022490"/>
    </source>
</evidence>
<feature type="binding site" evidence="19">
    <location>
        <position position="301"/>
    </location>
    <ligand>
        <name>ATP</name>
        <dbReference type="ChEBI" id="CHEBI:30616"/>
    </ligand>
</feature>
<dbReference type="GO" id="GO:0005829">
    <property type="term" value="C:cytosol"/>
    <property type="evidence" value="ECO:0007669"/>
    <property type="project" value="TreeGrafter"/>
</dbReference>
<evidence type="ECO:0000256" key="6">
    <source>
        <dbReference type="ARBA" id="ARBA00022741"/>
    </source>
</evidence>
<dbReference type="GO" id="GO:0009228">
    <property type="term" value="P:thiamine biosynthetic process"/>
    <property type="evidence" value="ECO:0007669"/>
    <property type="project" value="UniProtKB-KW"/>
</dbReference>
<dbReference type="EMBL" id="CP026520">
    <property type="protein sequence ID" value="QAV20384.1"/>
    <property type="molecule type" value="Genomic_DNA"/>
</dbReference>
<keyword evidence="8 19" id="KW-0694">RNA-binding</keyword>
<dbReference type="InterPro" id="IPR054173">
    <property type="entry name" value="ThiI_fer"/>
</dbReference>
<dbReference type="GO" id="GO:0140741">
    <property type="term" value="F:tRNA-uracil-4 sulfurtransferase activity"/>
    <property type="evidence" value="ECO:0007669"/>
    <property type="project" value="UniProtKB-EC"/>
</dbReference>
<dbReference type="SUPFAM" id="SSF143437">
    <property type="entry name" value="THUMP domain-like"/>
    <property type="match status" value="1"/>
</dbReference>
<accession>A0A410X191</accession>
<comment type="function">
    <text evidence="12 19">Catalyzes the ATP-dependent transfer of a sulfur to tRNA to produce 4-thiouridine in position 8 of tRNAs, which functions as a near-UV photosensor. Also catalyzes the transfer of sulfur to the sulfur carrier protein ThiS, forming ThiS-thiocarboxylate. This is a step in the synthesis of thiazole, in the thiamine biosynthesis pathway. The sulfur is donated as persulfide by IscS.</text>
</comment>
<sequence>MMSPLKPDLLLVRFGEMMLKGKNRSRFEKKVVSQLRGVLAPFSQVKLVTEYGRVYIRLSDAPAEDVGKAVSKVFGIETYSPVYTAPSDSEAIQAVAVALMKKVVKRPQTFKVEVKRVDKSFPFDTLEMNRIVGGAVLRACPELSVDVRSPETTLRVELREKGALLFVETFEGAGGYPLGTNGKAVLLLSGGIDSPVAGWQAMRRGLELEAVHFHSFPYTSERAKEKVIELARKLSAYSGGSIKLHLVSFTEVQTSIYAAYKDNLLVTILRRAMYRIAETIAEREKALALVTGESLGQVASQTLPSLNAIGRAVSLPVLQPLIATDKKEIIRMAEQIDTYTLSIQPYEDCCTLFLPPSPSTNPNLRVIEAIERGLPQLDEWILRAAQEAETVVVTPEDQAEEDAYF</sequence>
<evidence type="ECO:0000256" key="16">
    <source>
        <dbReference type="ARBA" id="ARBA00075337"/>
    </source>
</evidence>
<dbReference type="PROSITE" id="PS51165">
    <property type="entry name" value="THUMP"/>
    <property type="match status" value="1"/>
</dbReference>
<dbReference type="GeneID" id="95377667"/>
<dbReference type="InterPro" id="IPR020536">
    <property type="entry name" value="ThiI_AANH"/>
</dbReference>
<dbReference type="Proteomes" id="UP001527202">
    <property type="component" value="Unassembled WGS sequence"/>
</dbReference>
<evidence type="ECO:0000256" key="15">
    <source>
        <dbReference type="ARBA" id="ARBA00071867"/>
    </source>
</evidence>
<evidence type="ECO:0000256" key="8">
    <source>
        <dbReference type="ARBA" id="ARBA00022884"/>
    </source>
</evidence>
<evidence type="ECO:0000256" key="14">
    <source>
        <dbReference type="ARBA" id="ARBA00066827"/>
    </source>
</evidence>
<keyword evidence="7 19" id="KW-0067">ATP-binding</keyword>
<dbReference type="InterPro" id="IPR050102">
    <property type="entry name" value="tRNA_sulfurtransferase_ThiI"/>
</dbReference>
<dbReference type="AlphaFoldDB" id="A0A410X191"/>
<feature type="binding site" evidence="19">
    <location>
        <position position="270"/>
    </location>
    <ligand>
        <name>ATP</name>
        <dbReference type="ChEBI" id="CHEBI:30616"/>
    </ligand>
</feature>
<dbReference type="GO" id="GO:0000049">
    <property type="term" value="F:tRNA binding"/>
    <property type="evidence" value="ECO:0007669"/>
    <property type="project" value="UniProtKB-UniRule"/>
</dbReference>
<dbReference type="PANTHER" id="PTHR43209">
    <property type="entry name" value="TRNA SULFURTRANSFERASE"/>
    <property type="match status" value="1"/>
</dbReference>
<evidence type="ECO:0000313" key="21">
    <source>
        <dbReference type="EMBL" id="MCY9594931.1"/>
    </source>
</evidence>
<dbReference type="FunFam" id="3.40.50.620:FF:000053">
    <property type="entry name" value="Probable tRNA sulfurtransferase"/>
    <property type="match status" value="1"/>
</dbReference>
<keyword evidence="9 19" id="KW-0784">Thiamine biosynthesis</keyword>
<reference evidence="22 23" key="1">
    <citation type="submission" date="2018-01" db="EMBL/GenBank/DDBJ databases">
        <title>The whole genome sequencing and assembly of Paenibacillus chitinolyticus KCCM 41400 strain.</title>
        <authorList>
            <person name="Kim J.-Y."/>
            <person name="Park M.-K."/>
            <person name="Lee Y.-J."/>
            <person name="Yi H."/>
            <person name="Bahn Y.-S."/>
            <person name="Kim J.F."/>
            <person name="Lee D.-W."/>
        </authorList>
    </citation>
    <scope>NUCLEOTIDE SEQUENCE [LARGE SCALE GENOMIC DNA]</scope>
    <source>
        <strain evidence="22 23">KCCM 41400</strain>
    </source>
</reference>
<dbReference type="Pfam" id="PF02926">
    <property type="entry name" value="THUMP"/>
    <property type="match status" value="1"/>
</dbReference>
<dbReference type="Proteomes" id="UP000288943">
    <property type="component" value="Chromosome"/>
</dbReference>
<keyword evidence="5 19" id="KW-0808">Transferase</keyword>